<dbReference type="Proteomes" id="UP000650467">
    <property type="component" value="Unassembled WGS sequence"/>
</dbReference>
<dbReference type="OrthoDB" id="46564at2759"/>
<sequence length="401" mass="41051">MEEIEHDGELRPQPPPRGPDDTPAQPWRYDIVTEHASLTTTGGRIWDAARRLASYLEAMSGPLGLQRPGLRVLELGAGLGWLGMTLARNIAVDPGQGGMVVLTEQEAGGGLDWLAHNLRLNAAALRRRPADDGSGGGQGQQAQQGQQGAAQGEAGQGQQAQGEGERQQQEQQQQQQQPEAVRAEACDWFLYCHPDRAVGAGAGAGVGRDQGGGGGGATADGEASGQAGTGPGAGAAASSRCHAEPLAPGASLAAAGLAAARPADAGGGGEGCGGSRCPDSAGPDGAGGDGGSGGGGGWLSGVCWDLIIGSDLVYNEVGAVYLPRVLRALSRPGHTRILYAHTKHRFDTWDMRFYEELAAQGLSCAEVHEPGVPSPPPSPPPLTELFPDMRVAVFQIGEPPS</sequence>
<dbReference type="Pfam" id="PF10294">
    <property type="entry name" value="Methyltransf_16"/>
    <property type="match status" value="1"/>
</dbReference>
<keyword evidence="3" id="KW-1185">Reference proteome</keyword>
<comment type="caution">
    <text evidence="2">The sequence shown here is derived from an EMBL/GenBank/DDBJ whole genome shotgun (WGS) entry which is preliminary data.</text>
</comment>
<feature type="region of interest" description="Disordered" evidence="1">
    <location>
        <begin position="1"/>
        <end position="25"/>
    </location>
</feature>
<reference evidence="2" key="1">
    <citation type="journal article" date="2020" name="bioRxiv">
        <title>Comparative genomics of Chlamydomonas.</title>
        <authorList>
            <person name="Craig R.J."/>
            <person name="Hasan A.R."/>
            <person name="Ness R.W."/>
            <person name="Keightley P.D."/>
        </authorList>
    </citation>
    <scope>NUCLEOTIDE SEQUENCE</scope>
    <source>
        <strain evidence="2">SAG 7.73</strain>
    </source>
</reference>
<dbReference type="PANTHER" id="PTHR14614">
    <property type="entry name" value="HEPATOCELLULAR CARCINOMA-ASSOCIATED ANTIGEN"/>
    <property type="match status" value="1"/>
</dbReference>
<gene>
    <name evidence="2" type="ORF">HXX76_009738</name>
</gene>
<evidence type="ECO:0000256" key="1">
    <source>
        <dbReference type="SAM" id="MobiDB-lite"/>
    </source>
</evidence>
<evidence type="ECO:0000313" key="3">
    <source>
        <dbReference type="Proteomes" id="UP000650467"/>
    </source>
</evidence>
<feature type="region of interest" description="Disordered" evidence="1">
    <location>
        <begin position="210"/>
        <end position="240"/>
    </location>
</feature>
<evidence type="ECO:0000313" key="2">
    <source>
        <dbReference type="EMBL" id="KAG2431210.1"/>
    </source>
</evidence>
<accession>A0A835T3L5</accession>
<dbReference type="InterPro" id="IPR019410">
    <property type="entry name" value="Methyltransf_16"/>
</dbReference>
<feature type="region of interest" description="Disordered" evidence="1">
    <location>
        <begin position="128"/>
        <end position="179"/>
    </location>
</feature>
<dbReference type="SUPFAM" id="SSF53335">
    <property type="entry name" value="S-adenosyl-L-methionine-dependent methyltransferases"/>
    <property type="match status" value="1"/>
</dbReference>
<proteinExistence type="predicted"/>
<name>A0A835T3L5_CHLIN</name>
<dbReference type="EMBL" id="JAEHOC010000025">
    <property type="protein sequence ID" value="KAG2431210.1"/>
    <property type="molecule type" value="Genomic_DNA"/>
</dbReference>
<dbReference type="AlphaFoldDB" id="A0A835T3L5"/>
<dbReference type="InterPro" id="IPR029063">
    <property type="entry name" value="SAM-dependent_MTases_sf"/>
</dbReference>
<dbReference type="Gene3D" id="3.40.50.150">
    <property type="entry name" value="Vaccinia Virus protein VP39"/>
    <property type="match status" value="1"/>
</dbReference>
<organism evidence="2 3">
    <name type="scientific">Chlamydomonas incerta</name>
    <dbReference type="NCBI Taxonomy" id="51695"/>
    <lineage>
        <taxon>Eukaryota</taxon>
        <taxon>Viridiplantae</taxon>
        <taxon>Chlorophyta</taxon>
        <taxon>core chlorophytes</taxon>
        <taxon>Chlorophyceae</taxon>
        <taxon>CS clade</taxon>
        <taxon>Chlamydomonadales</taxon>
        <taxon>Chlamydomonadaceae</taxon>
        <taxon>Chlamydomonas</taxon>
    </lineage>
</organism>
<dbReference type="PANTHER" id="PTHR14614:SF132">
    <property type="entry name" value="PROTEIN-LYSINE METHYLTRANSFERASE C42C1.13"/>
    <property type="match status" value="1"/>
</dbReference>
<protein>
    <submittedName>
        <fullName evidence="2">Uncharacterized protein</fullName>
    </submittedName>
</protein>
<feature type="compositionally biased region" description="Low complexity" evidence="1">
    <location>
        <begin position="140"/>
        <end position="162"/>
    </location>
</feature>